<reference evidence="7" key="1">
    <citation type="submission" date="2018-03" db="EMBL/GenBank/DDBJ databases">
        <authorList>
            <person name="Zecchin S."/>
        </authorList>
    </citation>
    <scope>NUCLEOTIDE SEQUENCE [LARGE SCALE GENOMIC DNA]</scope>
</reference>
<name>A0A2U3QIR2_9BACT</name>
<feature type="active site" description="Nucleophile" evidence="4">
    <location>
        <position position="82"/>
    </location>
</feature>
<feature type="domain" description="PNPLA" evidence="5">
    <location>
        <begin position="49"/>
        <end position="207"/>
    </location>
</feature>
<proteinExistence type="predicted"/>
<dbReference type="OrthoDB" id="9770965at2"/>
<feature type="short sequence motif" description="DGA/G" evidence="4">
    <location>
        <begin position="194"/>
        <end position="196"/>
    </location>
</feature>
<evidence type="ECO:0000256" key="2">
    <source>
        <dbReference type="ARBA" id="ARBA00022963"/>
    </source>
</evidence>
<gene>
    <name evidence="6" type="ORF">NBG4_50026</name>
</gene>
<dbReference type="PANTHER" id="PTHR14226:SF76">
    <property type="entry name" value="NTE FAMILY PROTEIN RSSA"/>
    <property type="match status" value="1"/>
</dbReference>
<evidence type="ECO:0000256" key="4">
    <source>
        <dbReference type="PROSITE-ProRule" id="PRU01161"/>
    </source>
</evidence>
<dbReference type="Gene3D" id="3.40.1090.10">
    <property type="entry name" value="Cytosolic phospholipase A2 catalytic domain"/>
    <property type="match status" value="2"/>
</dbReference>
<dbReference type="Proteomes" id="UP000245125">
    <property type="component" value="Unassembled WGS sequence"/>
</dbReference>
<evidence type="ECO:0000313" key="7">
    <source>
        <dbReference type="Proteomes" id="UP000245125"/>
    </source>
</evidence>
<feature type="short sequence motif" description="GXSXG" evidence="4">
    <location>
        <begin position="80"/>
        <end position="84"/>
    </location>
</feature>
<dbReference type="GO" id="GO:0016042">
    <property type="term" value="P:lipid catabolic process"/>
    <property type="evidence" value="ECO:0007669"/>
    <property type="project" value="UniProtKB-UniRule"/>
</dbReference>
<accession>A0A2U3QIR2</accession>
<evidence type="ECO:0000256" key="1">
    <source>
        <dbReference type="ARBA" id="ARBA00022801"/>
    </source>
</evidence>
<dbReference type="PANTHER" id="PTHR14226">
    <property type="entry name" value="NEUROPATHY TARGET ESTERASE/SWISS CHEESE D.MELANOGASTER"/>
    <property type="match status" value="1"/>
</dbReference>
<keyword evidence="7" id="KW-1185">Reference proteome</keyword>
<organism evidence="6 7">
    <name type="scientific">Candidatus Sulfobium mesophilum</name>
    <dbReference type="NCBI Taxonomy" id="2016548"/>
    <lineage>
        <taxon>Bacteria</taxon>
        <taxon>Pseudomonadati</taxon>
        <taxon>Nitrospirota</taxon>
        <taxon>Nitrospiria</taxon>
        <taxon>Nitrospirales</taxon>
        <taxon>Nitrospiraceae</taxon>
        <taxon>Candidatus Sulfobium</taxon>
    </lineage>
</organism>
<dbReference type="SUPFAM" id="SSF52151">
    <property type="entry name" value="FabD/lysophospholipase-like"/>
    <property type="match status" value="1"/>
</dbReference>
<dbReference type="EMBL" id="OUUY01000097">
    <property type="protein sequence ID" value="SPQ01294.1"/>
    <property type="molecule type" value="Genomic_DNA"/>
</dbReference>
<evidence type="ECO:0000259" key="5">
    <source>
        <dbReference type="PROSITE" id="PS51635"/>
    </source>
</evidence>
<comment type="caution">
    <text evidence="4">Lacks conserved residue(s) required for the propagation of feature annotation.</text>
</comment>
<dbReference type="InterPro" id="IPR002641">
    <property type="entry name" value="PNPLA_dom"/>
</dbReference>
<protein>
    <submittedName>
        <fullName evidence="6">Patatin</fullName>
    </submittedName>
</protein>
<feature type="active site" description="Proton acceptor" evidence="4">
    <location>
        <position position="194"/>
    </location>
</feature>
<keyword evidence="3 4" id="KW-0443">Lipid metabolism</keyword>
<evidence type="ECO:0000313" key="6">
    <source>
        <dbReference type="EMBL" id="SPQ01294.1"/>
    </source>
</evidence>
<sequence>MKTQKRHWQLFTGSVQHRLYIGAVMLIIALSSCAQKEIQPPPRAARIAVVLGAGASRGFAHIGVLKVLEANKVPIHMIVGTSAGSFVGSLYAYGYNAFQLQKISFSIEKGDIADITIPDNGFLKGEKLEEYVNSMVKNTPIEKLRMPFYAVSTNIPGGQEVVFGKGNTGTAVRASCSIPGVFRPARIGDKMYVDGGVVSPVAVDAAKRYGADIVIAVDISADMDTKQPEGTIDTILQTINIMYSKLAGLQISRADIIIRPKVGYIGSADFDKRHEAILEGEKAAYEAMGSIKALLDKLRREGRLD</sequence>
<evidence type="ECO:0000256" key="3">
    <source>
        <dbReference type="ARBA" id="ARBA00023098"/>
    </source>
</evidence>
<dbReference type="CDD" id="cd07205">
    <property type="entry name" value="Pat_PNPLA6_PNPLA7_NTE1_like"/>
    <property type="match status" value="1"/>
</dbReference>
<dbReference type="InterPro" id="IPR016035">
    <property type="entry name" value="Acyl_Trfase/lysoPLipase"/>
</dbReference>
<dbReference type="InterPro" id="IPR050301">
    <property type="entry name" value="NTE"/>
</dbReference>
<dbReference type="PROSITE" id="PS51257">
    <property type="entry name" value="PROKAR_LIPOPROTEIN"/>
    <property type="match status" value="1"/>
</dbReference>
<keyword evidence="1 4" id="KW-0378">Hydrolase</keyword>
<keyword evidence="2 4" id="KW-0442">Lipid degradation</keyword>
<dbReference type="AlphaFoldDB" id="A0A2U3QIR2"/>
<dbReference type="GO" id="GO:0016787">
    <property type="term" value="F:hydrolase activity"/>
    <property type="evidence" value="ECO:0007669"/>
    <property type="project" value="UniProtKB-UniRule"/>
</dbReference>
<dbReference type="PROSITE" id="PS51635">
    <property type="entry name" value="PNPLA"/>
    <property type="match status" value="1"/>
</dbReference>
<dbReference type="Pfam" id="PF01734">
    <property type="entry name" value="Patatin"/>
    <property type="match status" value="1"/>
</dbReference>